<gene>
    <name evidence="1" type="ORF">FMOSSE_LOCUS1356</name>
</gene>
<sequence>MLLAKYTDDIVSLVEKLSSVFDHSNSTMHHLFENASEINEKGIKNILSFYEFNKSRFQQILMQNVYKTESQITYTLSSLQQVLLSDTSHSRKIRCITTNVEKAILDQLFEFEEKPPETVILKVLSKLQAISSDWTAERVKQIQNSNTMIFYTSFEIPY</sequence>
<dbReference type="AlphaFoldDB" id="A0A9N8VFJ7"/>
<keyword evidence="2" id="KW-1185">Reference proteome</keyword>
<organism evidence="1 2">
    <name type="scientific">Funneliformis mosseae</name>
    <name type="common">Endomycorrhizal fungus</name>
    <name type="synonym">Glomus mosseae</name>
    <dbReference type="NCBI Taxonomy" id="27381"/>
    <lineage>
        <taxon>Eukaryota</taxon>
        <taxon>Fungi</taxon>
        <taxon>Fungi incertae sedis</taxon>
        <taxon>Mucoromycota</taxon>
        <taxon>Glomeromycotina</taxon>
        <taxon>Glomeromycetes</taxon>
        <taxon>Glomerales</taxon>
        <taxon>Glomeraceae</taxon>
        <taxon>Funneliformis</taxon>
    </lineage>
</organism>
<dbReference type="EMBL" id="CAJVPP010000154">
    <property type="protein sequence ID" value="CAG8448647.1"/>
    <property type="molecule type" value="Genomic_DNA"/>
</dbReference>
<comment type="caution">
    <text evidence="1">The sequence shown here is derived from an EMBL/GenBank/DDBJ whole genome shotgun (WGS) entry which is preliminary data.</text>
</comment>
<evidence type="ECO:0000313" key="1">
    <source>
        <dbReference type="EMBL" id="CAG8448647.1"/>
    </source>
</evidence>
<dbReference type="Proteomes" id="UP000789375">
    <property type="component" value="Unassembled WGS sequence"/>
</dbReference>
<reference evidence="1" key="1">
    <citation type="submission" date="2021-06" db="EMBL/GenBank/DDBJ databases">
        <authorList>
            <person name="Kallberg Y."/>
            <person name="Tangrot J."/>
            <person name="Rosling A."/>
        </authorList>
    </citation>
    <scope>NUCLEOTIDE SEQUENCE</scope>
    <source>
        <strain evidence="1">87-6 pot B 2015</strain>
    </source>
</reference>
<name>A0A9N8VFJ7_FUNMO</name>
<proteinExistence type="predicted"/>
<protein>
    <submittedName>
        <fullName evidence="1">6454_t:CDS:1</fullName>
    </submittedName>
</protein>
<evidence type="ECO:0000313" key="2">
    <source>
        <dbReference type="Proteomes" id="UP000789375"/>
    </source>
</evidence>
<accession>A0A9N8VFJ7</accession>